<dbReference type="PANTHER" id="PTHR43162:SF1">
    <property type="entry name" value="PRESTALK A DIFFERENTIATION PROTEIN A"/>
    <property type="match status" value="1"/>
</dbReference>
<dbReference type="InterPro" id="IPR051604">
    <property type="entry name" value="Ergot_Alk_Oxidoreductase"/>
</dbReference>
<reference evidence="2" key="1">
    <citation type="journal article" date="2014" name="Int. J. Syst. Evol. Microbiol.">
        <title>Complete genome sequence of Corynebacterium casei LMG S-19264T (=DSM 44701T), isolated from a smear-ripened cheese.</title>
        <authorList>
            <consortium name="US DOE Joint Genome Institute (JGI-PGF)"/>
            <person name="Walter F."/>
            <person name="Albersmeier A."/>
            <person name="Kalinowski J."/>
            <person name="Ruckert C."/>
        </authorList>
    </citation>
    <scope>NUCLEOTIDE SEQUENCE</scope>
    <source>
        <strain evidence="2">CGMCC 1.15343</strain>
    </source>
</reference>
<name>A0A916UKB1_9SPHI</name>
<comment type="caution">
    <text evidence="2">The sequence shown here is derived from an EMBL/GenBank/DDBJ whole genome shotgun (WGS) entry which is preliminary data.</text>
</comment>
<dbReference type="EMBL" id="BMIL01000011">
    <property type="protein sequence ID" value="GGC74048.1"/>
    <property type="molecule type" value="Genomic_DNA"/>
</dbReference>
<dbReference type="Pfam" id="PF05368">
    <property type="entry name" value="NmrA"/>
    <property type="match status" value="1"/>
</dbReference>
<dbReference type="RefSeq" id="WP_188627707.1">
    <property type="nucleotide sequence ID" value="NZ_BMIL01000011.1"/>
</dbReference>
<dbReference type="InterPro" id="IPR036291">
    <property type="entry name" value="NAD(P)-bd_dom_sf"/>
</dbReference>
<feature type="domain" description="NmrA-like" evidence="1">
    <location>
        <begin position="2"/>
        <end position="259"/>
    </location>
</feature>
<dbReference type="Gene3D" id="3.90.25.10">
    <property type="entry name" value="UDP-galactose 4-epimerase, domain 1"/>
    <property type="match status" value="1"/>
</dbReference>
<sequence length="300" mass="32212">MKVVITGSLGHISKPLTTELVQKGHDVTVISSNPEKRVAIEHLGAKAAIGSLEDVTFLATTFSGADAVYTMVPPGNYFDPNLDLFAYYTRLGANYAQAIKSSGVKRVVNLSTIGGNLSAGNGILIGAHHVELILNQLPPEVSITHMRPNSFYYNLLGYIDMIKHYGVIAANYGGNQVIPWVSPIDIAAAVAEELLSPSRGRNARPVGSEDLSGNAVAKILGEAIGKPDLKWVVVSDEETLNGLVSIGMNPKIGEGLVEMYAGLQSGLLAQYYYDNKPAKMGKVKMKDFAKDFARTYNQSV</sequence>
<protein>
    <recommendedName>
        <fullName evidence="1">NmrA-like domain-containing protein</fullName>
    </recommendedName>
</protein>
<accession>A0A916UKB1</accession>
<dbReference type="SUPFAM" id="SSF51735">
    <property type="entry name" value="NAD(P)-binding Rossmann-fold domains"/>
    <property type="match status" value="1"/>
</dbReference>
<dbReference type="AlphaFoldDB" id="A0A916UKB1"/>
<reference evidence="2" key="2">
    <citation type="submission" date="2020-09" db="EMBL/GenBank/DDBJ databases">
        <authorList>
            <person name="Sun Q."/>
            <person name="Zhou Y."/>
        </authorList>
    </citation>
    <scope>NUCLEOTIDE SEQUENCE</scope>
    <source>
        <strain evidence="2">CGMCC 1.15343</strain>
    </source>
</reference>
<evidence type="ECO:0000259" key="1">
    <source>
        <dbReference type="Pfam" id="PF05368"/>
    </source>
</evidence>
<gene>
    <name evidence="2" type="ORF">GCM10011387_29590</name>
</gene>
<dbReference type="PANTHER" id="PTHR43162">
    <property type="match status" value="1"/>
</dbReference>
<dbReference type="Proteomes" id="UP000651668">
    <property type="component" value="Unassembled WGS sequence"/>
</dbReference>
<proteinExistence type="predicted"/>
<evidence type="ECO:0000313" key="3">
    <source>
        <dbReference type="Proteomes" id="UP000651668"/>
    </source>
</evidence>
<evidence type="ECO:0000313" key="2">
    <source>
        <dbReference type="EMBL" id="GGC74048.1"/>
    </source>
</evidence>
<dbReference type="Gene3D" id="3.40.50.720">
    <property type="entry name" value="NAD(P)-binding Rossmann-like Domain"/>
    <property type="match status" value="1"/>
</dbReference>
<organism evidence="2 3">
    <name type="scientific">Pedobacter quisquiliarum</name>
    <dbReference type="NCBI Taxonomy" id="1834438"/>
    <lineage>
        <taxon>Bacteria</taxon>
        <taxon>Pseudomonadati</taxon>
        <taxon>Bacteroidota</taxon>
        <taxon>Sphingobacteriia</taxon>
        <taxon>Sphingobacteriales</taxon>
        <taxon>Sphingobacteriaceae</taxon>
        <taxon>Pedobacter</taxon>
    </lineage>
</organism>
<dbReference type="InterPro" id="IPR008030">
    <property type="entry name" value="NmrA-like"/>
</dbReference>
<keyword evidence="3" id="KW-1185">Reference proteome</keyword>